<gene>
    <name evidence="1" type="ORF">GLYMA_10G026500</name>
</gene>
<name>A0A0R0HNH0_SOYBN</name>
<sequence length="98" mass="11379">MVEKFTEFYSKLAFKKKLSRYKSLHLKISLTKINLANTHPNTLNWGLFEFQFKIHGKLIAHLVPSSTKAWLWSPSKSNISHVIFKLIQLCSSISLLFN</sequence>
<reference evidence="2" key="2">
    <citation type="submission" date="2018-02" db="UniProtKB">
        <authorList>
            <consortium name="EnsemblPlants"/>
        </authorList>
    </citation>
    <scope>IDENTIFICATION</scope>
    <source>
        <strain evidence="2">Williams 82</strain>
    </source>
</reference>
<dbReference type="Gramene" id="KRH32017">
    <property type="protein sequence ID" value="KRH32017"/>
    <property type="gene ID" value="GLYMA_10G026500"/>
</dbReference>
<dbReference type="InParanoid" id="A0A0R0HNH0"/>
<evidence type="ECO:0000313" key="3">
    <source>
        <dbReference type="Proteomes" id="UP000008827"/>
    </source>
</evidence>
<proteinExistence type="predicted"/>
<reference evidence="1 2" key="1">
    <citation type="journal article" date="2010" name="Nature">
        <title>Genome sequence of the palaeopolyploid soybean.</title>
        <authorList>
            <person name="Schmutz J."/>
            <person name="Cannon S.B."/>
            <person name="Schlueter J."/>
            <person name="Ma J."/>
            <person name="Mitros T."/>
            <person name="Nelson W."/>
            <person name="Hyten D.L."/>
            <person name="Song Q."/>
            <person name="Thelen J.J."/>
            <person name="Cheng J."/>
            <person name="Xu D."/>
            <person name="Hellsten U."/>
            <person name="May G.D."/>
            <person name="Yu Y."/>
            <person name="Sakurai T."/>
            <person name="Umezawa T."/>
            <person name="Bhattacharyya M.K."/>
            <person name="Sandhu D."/>
            <person name="Valliyodan B."/>
            <person name="Lindquist E."/>
            <person name="Peto M."/>
            <person name="Grant D."/>
            <person name="Shu S."/>
            <person name="Goodstein D."/>
            <person name="Barry K."/>
            <person name="Futrell-Griggs M."/>
            <person name="Abernathy B."/>
            <person name="Du J."/>
            <person name="Tian Z."/>
            <person name="Zhu L."/>
            <person name="Gill N."/>
            <person name="Joshi T."/>
            <person name="Libault M."/>
            <person name="Sethuraman A."/>
            <person name="Zhang X.-C."/>
            <person name="Shinozaki K."/>
            <person name="Nguyen H.T."/>
            <person name="Wing R.A."/>
            <person name="Cregan P."/>
            <person name="Specht J."/>
            <person name="Grimwood J."/>
            <person name="Rokhsar D."/>
            <person name="Stacey G."/>
            <person name="Shoemaker R.C."/>
            <person name="Jackson S.A."/>
        </authorList>
    </citation>
    <scope>NUCLEOTIDE SEQUENCE</scope>
    <source>
        <strain evidence="2">cv. Williams 82</strain>
        <tissue evidence="1">Callus</tissue>
    </source>
</reference>
<dbReference type="Proteomes" id="UP000008827">
    <property type="component" value="Chromosome 10"/>
</dbReference>
<reference evidence="1" key="3">
    <citation type="submission" date="2018-07" db="EMBL/GenBank/DDBJ databases">
        <title>WGS assembly of Glycine max.</title>
        <authorList>
            <person name="Schmutz J."/>
            <person name="Cannon S."/>
            <person name="Schlueter J."/>
            <person name="Ma J."/>
            <person name="Mitros T."/>
            <person name="Nelson W."/>
            <person name="Hyten D."/>
            <person name="Song Q."/>
            <person name="Thelen J."/>
            <person name="Cheng J."/>
            <person name="Xu D."/>
            <person name="Hellsten U."/>
            <person name="May G."/>
            <person name="Yu Y."/>
            <person name="Sakurai T."/>
            <person name="Umezawa T."/>
            <person name="Bhattacharyya M."/>
            <person name="Sandhu D."/>
            <person name="Valliyodan B."/>
            <person name="Lindquist E."/>
            <person name="Peto M."/>
            <person name="Grant D."/>
            <person name="Shu S."/>
            <person name="Goodstein D."/>
            <person name="Barry K."/>
            <person name="Futrell-Griggs M."/>
            <person name="Abernathy B."/>
            <person name="Du J."/>
            <person name="Tian Z."/>
            <person name="Zhu L."/>
            <person name="Gill N."/>
            <person name="Joshi T."/>
            <person name="Libault M."/>
            <person name="Sethuraman A."/>
            <person name="Zhang X."/>
            <person name="Shinozaki K."/>
            <person name="Nguyen H."/>
            <person name="Wing R."/>
            <person name="Cregan P."/>
            <person name="Specht J."/>
            <person name="Grimwood J."/>
            <person name="Rokhsar D."/>
            <person name="Stacey G."/>
            <person name="Shoemaker R."/>
            <person name="Jackson S."/>
        </authorList>
    </citation>
    <scope>NUCLEOTIDE SEQUENCE</scope>
    <source>
        <tissue evidence="1">Callus</tissue>
    </source>
</reference>
<evidence type="ECO:0000313" key="1">
    <source>
        <dbReference type="EMBL" id="KRH32017.1"/>
    </source>
</evidence>
<dbReference type="AlphaFoldDB" id="A0A0R0HNH0"/>
<evidence type="ECO:0000313" key="2">
    <source>
        <dbReference type="EnsemblPlants" id="KRH32017"/>
    </source>
</evidence>
<organism evidence="1">
    <name type="scientific">Glycine max</name>
    <name type="common">Soybean</name>
    <name type="synonym">Glycine hispida</name>
    <dbReference type="NCBI Taxonomy" id="3847"/>
    <lineage>
        <taxon>Eukaryota</taxon>
        <taxon>Viridiplantae</taxon>
        <taxon>Streptophyta</taxon>
        <taxon>Embryophyta</taxon>
        <taxon>Tracheophyta</taxon>
        <taxon>Spermatophyta</taxon>
        <taxon>Magnoliopsida</taxon>
        <taxon>eudicotyledons</taxon>
        <taxon>Gunneridae</taxon>
        <taxon>Pentapetalae</taxon>
        <taxon>rosids</taxon>
        <taxon>fabids</taxon>
        <taxon>Fabales</taxon>
        <taxon>Fabaceae</taxon>
        <taxon>Papilionoideae</taxon>
        <taxon>50 kb inversion clade</taxon>
        <taxon>NPAAA clade</taxon>
        <taxon>indigoferoid/millettioid clade</taxon>
        <taxon>Phaseoleae</taxon>
        <taxon>Glycine</taxon>
        <taxon>Glycine subgen. Soja</taxon>
    </lineage>
</organism>
<protein>
    <submittedName>
        <fullName evidence="1 2">Uncharacterized protein</fullName>
    </submittedName>
</protein>
<keyword evidence="3" id="KW-1185">Reference proteome</keyword>
<accession>A0A0R0HNH0</accession>
<dbReference type="EMBL" id="CM000843">
    <property type="protein sequence ID" value="KRH32017.1"/>
    <property type="molecule type" value="Genomic_DNA"/>
</dbReference>
<dbReference type="EnsemblPlants" id="KRH32017">
    <property type="protein sequence ID" value="KRH32017"/>
    <property type="gene ID" value="GLYMA_10G026500"/>
</dbReference>